<evidence type="ECO:0000313" key="4">
    <source>
        <dbReference type="Proteomes" id="UP000232188"/>
    </source>
</evidence>
<proteinExistence type="predicted"/>
<evidence type="ECO:0000313" key="3">
    <source>
        <dbReference type="Proteomes" id="UP000232149"/>
    </source>
</evidence>
<keyword evidence="3" id="KW-1185">Reference proteome</keyword>
<reference evidence="3 4" key="1">
    <citation type="submission" date="2017-07" db="EMBL/GenBank/DDBJ databases">
        <title>Leptospira spp. isolated from tropical soils.</title>
        <authorList>
            <person name="Thibeaux R."/>
            <person name="Iraola G."/>
            <person name="Ferres I."/>
            <person name="Bierque E."/>
            <person name="Girault D."/>
            <person name="Soupe-Gilbert M.-E."/>
            <person name="Picardeau M."/>
            <person name="Goarant C."/>
        </authorList>
    </citation>
    <scope>NUCLEOTIDE SEQUENCE [LARGE SCALE GENOMIC DNA]</scope>
    <source>
        <strain evidence="1 4">FH2-B-C1</strain>
        <strain evidence="2 3">FH2-B-D1</strain>
    </source>
</reference>
<evidence type="ECO:0008006" key="5">
    <source>
        <dbReference type="Google" id="ProtNLM"/>
    </source>
</evidence>
<dbReference type="Proteomes" id="UP000232188">
    <property type="component" value="Unassembled WGS sequence"/>
</dbReference>
<dbReference type="PANTHER" id="PTHR35580:SF1">
    <property type="entry name" value="PHYTASE-LIKE DOMAIN-CONTAINING PROTEIN"/>
    <property type="match status" value="1"/>
</dbReference>
<organism evidence="1 4">
    <name type="scientific">Leptospira adleri</name>
    <dbReference type="NCBI Taxonomy" id="2023186"/>
    <lineage>
        <taxon>Bacteria</taxon>
        <taxon>Pseudomonadati</taxon>
        <taxon>Spirochaetota</taxon>
        <taxon>Spirochaetia</taxon>
        <taxon>Leptospirales</taxon>
        <taxon>Leptospiraceae</taxon>
        <taxon>Leptospira</taxon>
    </lineage>
</organism>
<gene>
    <name evidence="2" type="ORF">CH376_18075</name>
    <name evidence="1" type="ORF">CH380_20725</name>
</gene>
<dbReference type="EMBL" id="NPDV01000028">
    <property type="protein sequence ID" value="PJZ51312.1"/>
    <property type="molecule type" value="Genomic_DNA"/>
</dbReference>
<dbReference type="PANTHER" id="PTHR35580">
    <property type="entry name" value="CELL SURFACE GLYCOPROTEIN (S-LAYER PROTEIN)-LIKE PROTEIN"/>
    <property type="match status" value="1"/>
</dbReference>
<name>A0A2M9YID9_9LEPT</name>
<dbReference type="Pfam" id="PF06739">
    <property type="entry name" value="SBBP"/>
    <property type="match status" value="4"/>
</dbReference>
<dbReference type="InterPro" id="IPR010620">
    <property type="entry name" value="SBBP_repeat"/>
</dbReference>
<dbReference type="RefSeq" id="WP_100787677.1">
    <property type="nucleotide sequence ID" value="NZ_NPDU01000059.1"/>
</dbReference>
<evidence type="ECO:0000313" key="1">
    <source>
        <dbReference type="EMBL" id="PJZ51312.1"/>
    </source>
</evidence>
<dbReference type="EMBL" id="NPDU01000059">
    <property type="protein sequence ID" value="PJZ60516.1"/>
    <property type="molecule type" value="Genomic_DNA"/>
</dbReference>
<dbReference type="InterPro" id="IPR052918">
    <property type="entry name" value="Motility_Chemotaxis_Reg"/>
</dbReference>
<dbReference type="Proteomes" id="UP000232149">
    <property type="component" value="Unassembled WGS sequence"/>
</dbReference>
<comment type="caution">
    <text evidence="1">The sequence shown here is derived from an EMBL/GenBank/DDBJ whole genome shotgun (WGS) entry which is preliminary data.</text>
</comment>
<dbReference type="SUPFAM" id="SSF101898">
    <property type="entry name" value="NHL repeat"/>
    <property type="match status" value="1"/>
</dbReference>
<sequence length="466" mass="48409">MRSYLTIPILWVLLHSCVPGNEMNSGNPRTSEYWVSQFLAGILAGIHPIIFRENTGTLEWTKLVGKSGASSRGKDAVLDPSQNVVAVGETDGALFNGSVIGSQDLIIVKYNATGDVVWARQMGASGALLTVVGVATDQFGNSYVAGYTNAAFAGPLLSGQDLFVVKFSLDGTPLWSKQVGPTGGSYFLNPTDICVDSLGNSFVAGDTNGPFGGPVSVGGTMFVVRFDSSGNQSWATQLSVTGANTTASGLACDSASGSAFVAGWGGANYSALTVPGIGGNDLFVFKYDSSGNRQLFNHIGQTGTEVLTGSITFDRFGNVFVGANSNADFGSGNTGAAYPGTIFKFGANGTQQWVQQFGANLGSSSTTVMSLSTDFVGNVFSTGFTTGNLLTGSSASIGNYDLFFTKYNSQGQQQWLRQIGTPAATLMGYAAVIDPEGALYATGSANGTINGISINGTQDLFLVKYR</sequence>
<accession>A0A2M9YID9</accession>
<dbReference type="InterPro" id="IPR011042">
    <property type="entry name" value="6-blade_b-propeller_TolB-like"/>
</dbReference>
<protein>
    <recommendedName>
        <fullName evidence="5">Beta-propeller repeat protein</fullName>
    </recommendedName>
</protein>
<evidence type="ECO:0000313" key="2">
    <source>
        <dbReference type="EMBL" id="PJZ60516.1"/>
    </source>
</evidence>
<dbReference type="Gene3D" id="2.120.10.30">
    <property type="entry name" value="TolB, C-terminal domain"/>
    <property type="match status" value="1"/>
</dbReference>
<dbReference type="AlphaFoldDB" id="A0A2M9YID9"/>
<dbReference type="NCBIfam" id="NF047494">
    <property type="entry name" value="Lepto_SBBP_lipo"/>
    <property type="match status" value="1"/>
</dbReference>